<accession>A0A0L6UHU4</accession>
<reference evidence="1 2" key="1">
    <citation type="submission" date="2015-08" db="EMBL/GenBank/DDBJ databases">
        <title>Next Generation Sequencing and Analysis of the Genome of Puccinia sorghi L Schw, the Causal Agent of Maize Common Rust.</title>
        <authorList>
            <person name="Rochi L."/>
            <person name="Burguener G."/>
            <person name="Darino M."/>
            <person name="Turjanski A."/>
            <person name="Kreff E."/>
            <person name="Dieguez M.J."/>
            <person name="Sacco F."/>
        </authorList>
    </citation>
    <scope>NUCLEOTIDE SEQUENCE [LARGE SCALE GENOMIC DNA]</scope>
    <source>
        <strain evidence="1 2">RO10H11247</strain>
    </source>
</reference>
<dbReference type="Proteomes" id="UP000037035">
    <property type="component" value="Unassembled WGS sequence"/>
</dbReference>
<sequence length="58" mass="6901">TLPLSIQADHPVFHVSLLRKHNPNTISHRQQATPVPITIQNEEHWEYVYISLYLIFMY</sequence>
<comment type="caution">
    <text evidence="1">The sequence shown here is derived from an EMBL/GenBank/DDBJ whole genome shotgun (WGS) entry which is preliminary data.</text>
</comment>
<dbReference type="AlphaFoldDB" id="A0A0L6UHU4"/>
<gene>
    <name evidence="1" type="ORF">VP01_5916g1</name>
</gene>
<dbReference type="VEuPathDB" id="FungiDB:VP01_5916g1"/>
<evidence type="ECO:0000313" key="1">
    <source>
        <dbReference type="EMBL" id="KNZ48093.1"/>
    </source>
</evidence>
<keyword evidence="2" id="KW-1185">Reference proteome</keyword>
<feature type="non-terminal residue" evidence="1">
    <location>
        <position position="1"/>
    </location>
</feature>
<dbReference type="EMBL" id="LAVV01011181">
    <property type="protein sequence ID" value="KNZ48093.1"/>
    <property type="molecule type" value="Genomic_DNA"/>
</dbReference>
<organism evidence="1 2">
    <name type="scientific">Puccinia sorghi</name>
    <dbReference type="NCBI Taxonomy" id="27349"/>
    <lineage>
        <taxon>Eukaryota</taxon>
        <taxon>Fungi</taxon>
        <taxon>Dikarya</taxon>
        <taxon>Basidiomycota</taxon>
        <taxon>Pucciniomycotina</taxon>
        <taxon>Pucciniomycetes</taxon>
        <taxon>Pucciniales</taxon>
        <taxon>Pucciniaceae</taxon>
        <taxon>Puccinia</taxon>
    </lineage>
</organism>
<evidence type="ECO:0000313" key="2">
    <source>
        <dbReference type="Proteomes" id="UP000037035"/>
    </source>
</evidence>
<name>A0A0L6UHU4_9BASI</name>
<proteinExistence type="predicted"/>
<protein>
    <submittedName>
        <fullName evidence="1">Uncharacterized protein</fullName>
    </submittedName>
</protein>